<dbReference type="NCBIfam" id="TIGR02199">
    <property type="entry name" value="rfaE_dom_II"/>
    <property type="match status" value="1"/>
</dbReference>
<dbReference type="Pfam" id="PF01467">
    <property type="entry name" value="CTP_transf_like"/>
    <property type="match status" value="1"/>
</dbReference>
<comment type="caution">
    <text evidence="11">The sequence shown here is derived from an EMBL/GenBank/DDBJ whole genome shotgun (WGS) entry which is preliminary data.</text>
</comment>
<dbReference type="InterPro" id="IPR029056">
    <property type="entry name" value="Ribokinase-like"/>
</dbReference>
<evidence type="ECO:0000256" key="2">
    <source>
        <dbReference type="ARBA" id="ARBA00022679"/>
    </source>
</evidence>
<sequence length="464" mass="47741">MSARQPLVVVGDVLLDEDIEGTSTRLAPDAPAPVVDVTADHRRPGGAGLAAALATRGGREVVLVTALGDDPASDAVRRSLDGRVRLVELPLHGTLPVKTRVLASGRPLVRIDRGGGDPGEPDAAVRDTLSGAHAVLVADYGRRTASAVREHLAAVAPRIPVVWDPHPRGDTPVPGARIVTPNSAETRALSPGDGESLRAYAERGADLAERWRVAAVAVTLGERGALLTRPGGGTPMLVPAPYRAKGDPCGAGDCFAAATAAALADGALPEEAVQRGVAEAAAFVAAGGAGNPALWHSPSAARHHEPPLTDPYALAERVRARGGTVVATGGCFDLLHAGHVGLLESARRIGDCLIVCVNSDASVARLKGAGRPLNPLADRTRVLAGLGSVDAVAVFDGDTPAELLTRLRPDVWVKGGDYSADELPEAEVLRAWGGQAVVLPYLNGRSTTLLARKAAAAATPHRPR</sequence>
<dbReference type="GO" id="GO:0016779">
    <property type="term" value="F:nucleotidyltransferase activity"/>
    <property type="evidence" value="ECO:0007669"/>
    <property type="project" value="UniProtKB-KW"/>
</dbReference>
<evidence type="ECO:0000256" key="7">
    <source>
        <dbReference type="ARBA" id="ARBA00023277"/>
    </source>
</evidence>
<keyword evidence="5" id="KW-0067">ATP-binding</keyword>
<dbReference type="PANTHER" id="PTHR43793:SF2">
    <property type="entry name" value="BIFUNCTIONAL PROTEIN HLDE"/>
    <property type="match status" value="1"/>
</dbReference>
<reference evidence="12" key="1">
    <citation type="journal article" date="2019" name="Int. J. Syst. Evol. Microbiol.">
        <title>The Global Catalogue of Microorganisms (GCM) 10K type strain sequencing project: providing services to taxonomists for standard genome sequencing and annotation.</title>
        <authorList>
            <consortium name="The Broad Institute Genomics Platform"/>
            <consortium name="The Broad Institute Genome Sequencing Center for Infectious Disease"/>
            <person name="Wu L."/>
            <person name="Ma J."/>
        </authorList>
    </citation>
    <scope>NUCLEOTIDE SEQUENCE [LARGE SCALE GENOMIC DNA]</scope>
    <source>
        <strain evidence="12">CGMCC 4.1648</strain>
    </source>
</reference>
<evidence type="ECO:0000256" key="3">
    <source>
        <dbReference type="ARBA" id="ARBA00022695"/>
    </source>
</evidence>
<dbReference type="InterPro" id="IPR011611">
    <property type="entry name" value="PfkB_dom"/>
</dbReference>
<evidence type="ECO:0000256" key="6">
    <source>
        <dbReference type="ARBA" id="ARBA00023268"/>
    </source>
</evidence>
<dbReference type="InterPro" id="IPR014729">
    <property type="entry name" value="Rossmann-like_a/b/a_fold"/>
</dbReference>
<keyword evidence="2" id="KW-0808">Transferase</keyword>
<dbReference type="PANTHER" id="PTHR43793">
    <property type="entry name" value="FAD SYNTHASE"/>
    <property type="match status" value="1"/>
</dbReference>
<evidence type="ECO:0000313" key="12">
    <source>
        <dbReference type="Proteomes" id="UP001595829"/>
    </source>
</evidence>
<dbReference type="Pfam" id="PF00294">
    <property type="entry name" value="PfkB"/>
    <property type="match status" value="1"/>
</dbReference>
<dbReference type="EMBL" id="JBHSJD010000002">
    <property type="protein sequence ID" value="MFC5021222.1"/>
    <property type="molecule type" value="Genomic_DNA"/>
</dbReference>
<dbReference type="RefSeq" id="WP_345693204.1">
    <property type="nucleotide sequence ID" value="NZ_BAABIT010000001.1"/>
</dbReference>
<feature type="domain" description="Cytidyltransferase-like" evidence="10">
    <location>
        <begin position="328"/>
        <end position="421"/>
    </location>
</feature>
<dbReference type="Proteomes" id="UP001595829">
    <property type="component" value="Unassembled WGS sequence"/>
</dbReference>
<name>A0ABV9X8R0_9ACTN</name>
<evidence type="ECO:0000256" key="5">
    <source>
        <dbReference type="ARBA" id="ARBA00022840"/>
    </source>
</evidence>
<keyword evidence="12" id="KW-1185">Reference proteome</keyword>
<keyword evidence="6" id="KW-0511">Multifunctional enzyme</keyword>
<evidence type="ECO:0000259" key="9">
    <source>
        <dbReference type="Pfam" id="PF00294"/>
    </source>
</evidence>
<organism evidence="11 12">
    <name type="scientific">Streptomyces coeruleoprunus</name>
    <dbReference type="NCBI Taxonomy" id="285563"/>
    <lineage>
        <taxon>Bacteria</taxon>
        <taxon>Bacillati</taxon>
        <taxon>Actinomycetota</taxon>
        <taxon>Actinomycetes</taxon>
        <taxon>Kitasatosporales</taxon>
        <taxon>Streptomycetaceae</taxon>
        <taxon>Streptomyces</taxon>
    </lineage>
</organism>
<evidence type="ECO:0000313" key="11">
    <source>
        <dbReference type="EMBL" id="MFC5021222.1"/>
    </source>
</evidence>
<evidence type="ECO:0000256" key="1">
    <source>
        <dbReference type="ARBA" id="ARBA00012519"/>
    </source>
</evidence>
<proteinExistence type="predicted"/>
<evidence type="ECO:0000256" key="8">
    <source>
        <dbReference type="ARBA" id="ARBA00047428"/>
    </source>
</evidence>
<protein>
    <recommendedName>
        <fullName evidence="1">D-glycero-beta-D-manno-heptose 1-phosphate adenylyltransferase</fullName>
        <ecNumber evidence="1">2.7.7.70</ecNumber>
    </recommendedName>
</protein>
<dbReference type="Gene3D" id="3.40.50.620">
    <property type="entry name" value="HUPs"/>
    <property type="match status" value="1"/>
</dbReference>
<evidence type="ECO:0000256" key="4">
    <source>
        <dbReference type="ARBA" id="ARBA00022741"/>
    </source>
</evidence>
<comment type="catalytic activity">
    <reaction evidence="8">
        <text>D-glycero-beta-D-manno-heptose 1-phosphate + ATP + H(+) = ADP-D-glycero-beta-D-manno-heptose + diphosphate</text>
        <dbReference type="Rhea" id="RHEA:27465"/>
        <dbReference type="ChEBI" id="CHEBI:15378"/>
        <dbReference type="ChEBI" id="CHEBI:30616"/>
        <dbReference type="ChEBI" id="CHEBI:33019"/>
        <dbReference type="ChEBI" id="CHEBI:59967"/>
        <dbReference type="ChEBI" id="CHEBI:61593"/>
        <dbReference type="EC" id="2.7.7.70"/>
    </reaction>
</comment>
<feature type="domain" description="Carbohydrate kinase PfkB" evidence="9">
    <location>
        <begin position="7"/>
        <end position="292"/>
    </location>
</feature>
<dbReference type="InterPro" id="IPR011914">
    <property type="entry name" value="RfaE_dom_II"/>
</dbReference>
<dbReference type="Gene3D" id="3.40.1190.20">
    <property type="match status" value="1"/>
</dbReference>
<keyword evidence="7" id="KW-0119">Carbohydrate metabolism</keyword>
<dbReference type="InterPro" id="IPR004821">
    <property type="entry name" value="Cyt_trans-like"/>
</dbReference>
<gene>
    <name evidence="11" type="primary">rfaE2</name>
    <name evidence="11" type="ORF">ACFPM3_03535</name>
</gene>
<dbReference type="NCBIfam" id="TIGR00125">
    <property type="entry name" value="cyt_tran_rel"/>
    <property type="match status" value="1"/>
</dbReference>
<evidence type="ECO:0000259" key="10">
    <source>
        <dbReference type="Pfam" id="PF01467"/>
    </source>
</evidence>
<keyword evidence="4" id="KW-0547">Nucleotide-binding</keyword>
<dbReference type="InterPro" id="IPR050385">
    <property type="entry name" value="Archaeal_FAD_synthase"/>
</dbReference>
<accession>A0ABV9X8R0</accession>
<dbReference type="EC" id="2.7.7.70" evidence="1"/>
<keyword evidence="3 11" id="KW-0548">Nucleotidyltransferase</keyword>
<dbReference type="SUPFAM" id="SSF52374">
    <property type="entry name" value="Nucleotidylyl transferase"/>
    <property type="match status" value="1"/>
</dbReference>
<dbReference type="SUPFAM" id="SSF53613">
    <property type="entry name" value="Ribokinase-like"/>
    <property type="match status" value="1"/>
</dbReference>